<dbReference type="AlphaFoldDB" id="A0A3P5XLX4"/>
<feature type="domain" description="Serine aminopeptidase S33" evidence="1">
    <location>
        <begin position="21"/>
        <end position="285"/>
    </location>
</feature>
<evidence type="ECO:0000313" key="3">
    <source>
        <dbReference type="Proteomes" id="UP000270468"/>
    </source>
</evidence>
<dbReference type="Proteomes" id="UP000270468">
    <property type="component" value="Unassembled WGS sequence"/>
</dbReference>
<dbReference type="Pfam" id="PF12146">
    <property type="entry name" value="Hydrolase_4"/>
    <property type="match status" value="1"/>
</dbReference>
<proteinExistence type="predicted"/>
<keyword evidence="3" id="KW-1185">Reference proteome</keyword>
<reference evidence="2 3" key="1">
    <citation type="submission" date="2018-11" db="EMBL/GenBank/DDBJ databases">
        <authorList>
            <person name="Criscuolo A."/>
        </authorList>
    </citation>
    <scope>NUCLEOTIDE SEQUENCE [LARGE SCALE GENOMIC DNA]</scope>
    <source>
        <strain evidence="2">ATB-66</strain>
    </source>
</reference>
<protein>
    <submittedName>
        <fullName evidence="2">Lysophospholipase L2</fullName>
    </submittedName>
</protein>
<gene>
    <name evidence="2" type="ORF">FILTAD_02230</name>
</gene>
<dbReference type="InterPro" id="IPR022742">
    <property type="entry name" value="Hydrolase_4"/>
</dbReference>
<accession>A0A3P5XLX4</accession>
<dbReference type="InterPro" id="IPR051044">
    <property type="entry name" value="MAG_DAG_Lipase"/>
</dbReference>
<dbReference type="PANTHER" id="PTHR11614">
    <property type="entry name" value="PHOSPHOLIPASE-RELATED"/>
    <property type="match status" value="1"/>
</dbReference>
<evidence type="ECO:0000313" key="2">
    <source>
        <dbReference type="EMBL" id="VDC29675.1"/>
    </source>
</evidence>
<dbReference type="Gene3D" id="3.40.50.1820">
    <property type="entry name" value="alpha/beta hydrolase"/>
    <property type="match status" value="1"/>
</dbReference>
<dbReference type="SUPFAM" id="SSF53474">
    <property type="entry name" value="alpha/beta-Hydrolases"/>
    <property type="match status" value="1"/>
</dbReference>
<dbReference type="InterPro" id="IPR029058">
    <property type="entry name" value="AB_hydrolase_fold"/>
</dbReference>
<evidence type="ECO:0000259" key="1">
    <source>
        <dbReference type="Pfam" id="PF12146"/>
    </source>
</evidence>
<dbReference type="EMBL" id="UXAV01000042">
    <property type="protein sequence ID" value="VDC29675.1"/>
    <property type="molecule type" value="Genomic_DNA"/>
</dbReference>
<name>A0A3P5XLX4_9BACL</name>
<organism evidence="2 3">
    <name type="scientific">Filibacter tadaridae</name>
    <dbReference type="NCBI Taxonomy" id="2483811"/>
    <lineage>
        <taxon>Bacteria</taxon>
        <taxon>Bacillati</taxon>
        <taxon>Bacillota</taxon>
        <taxon>Bacilli</taxon>
        <taxon>Bacillales</taxon>
        <taxon>Caryophanaceae</taxon>
        <taxon>Filibacter</taxon>
    </lineage>
</organism>
<sequence>MTLEMSDGFSIHTVLVEPADKPIGHIHILHGMAEHIGRYEEFAKYLAGIGYIVSGHDHRGHGKTAEMNGKPGYFGIEKGFDRVVQDAYEIIKTIREQHPSPRFILFGHSMGSFIARRYVQVHGSEVDLAILSGTGGNPGVMRIAATGIAHLSGKMNGYDNPDPLLNKLVFGGFNKSIDTPKTPFDWLSRDSDAVEKYMNDPNCGFISTTQFFIDLFEGLEKIHSDEEIRKIPQNLPILLISGNEDPVGDNGKGVLSVAKQYDKVGIVDVTLMLVEGGRHELLNEINHQHVFEYITDWIEKK</sequence>
<dbReference type="OrthoDB" id="9806902at2"/>